<feature type="non-terminal residue" evidence="1">
    <location>
        <position position="120"/>
    </location>
</feature>
<dbReference type="EMBL" id="MUJZ01062668">
    <property type="protein sequence ID" value="OTF71077.1"/>
    <property type="molecule type" value="Genomic_DNA"/>
</dbReference>
<dbReference type="GO" id="GO:0016799">
    <property type="term" value="F:hydrolase activity, hydrolyzing N-glycosyl compounds"/>
    <property type="evidence" value="ECO:0007669"/>
    <property type="project" value="InterPro"/>
</dbReference>
<dbReference type="Proteomes" id="UP000194236">
    <property type="component" value="Unassembled WGS sequence"/>
</dbReference>
<evidence type="ECO:0000313" key="2">
    <source>
        <dbReference type="Proteomes" id="UP000194236"/>
    </source>
</evidence>
<dbReference type="PANTHER" id="PTHR43264:SF1">
    <property type="entry name" value="INOSINE_URIDINE-PREFERRING NUCLEOSIDE HYDROLASE DOMAIN-CONTAINING PROTEIN"/>
    <property type="match status" value="1"/>
</dbReference>
<dbReference type="OrthoDB" id="187522at2759"/>
<gene>
    <name evidence="1" type="ORF">BLA29_013656</name>
</gene>
<dbReference type="PANTHER" id="PTHR43264">
    <property type="match status" value="1"/>
</dbReference>
<proteinExistence type="predicted"/>
<dbReference type="Gene3D" id="3.90.245.10">
    <property type="entry name" value="Ribonucleoside hydrolase-like"/>
    <property type="match status" value="1"/>
</dbReference>
<comment type="caution">
    <text evidence="1">The sequence shown here is derived from an EMBL/GenBank/DDBJ whole genome shotgun (WGS) entry which is preliminary data.</text>
</comment>
<keyword evidence="2" id="KW-1185">Reference proteome</keyword>
<organism evidence="1 2">
    <name type="scientific">Euroglyphus maynei</name>
    <name type="common">Mayne's house dust mite</name>
    <dbReference type="NCBI Taxonomy" id="6958"/>
    <lineage>
        <taxon>Eukaryota</taxon>
        <taxon>Metazoa</taxon>
        <taxon>Ecdysozoa</taxon>
        <taxon>Arthropoda</taxon>
        <taxon>Chelicerata</taxon>
        <taxon>Arachnida</taxon>
        <taxon>Acari</taxon>
        <taxon>Acariformes</taxon>
        <taxon>Sarcoptiformes</taxon>
        <taxon>Astigmata</taxon>
        <taxon>Psoroptidia</taxon>
        <taxon>Analgoidea</taxon>
        <taxon>Pyroglyphidae</taxon>
        <taxon>Pyroglyphinae</taxon>
        <taxon>Euroglyphus</taxon>
    </lineage>
</organism>
<evidence type="ECO:0008006" key="3">
    <source>
        <dbReference type="Google" id="ProtNLM"/>
    </source>
</evidence>
<protein>
    <recommendedName>
        <fullName evidence="3">Inosine/uridine-preferring nucleoside hydrolase domain-containing protein</fullName>
    </recommendedName>
</protein>
<dbReference type="AlphaFoldDB" id="A0A1Y3ASU8"/>
<accession>A0A1Y3ASU8</accession>
<dbReference type="InterPro" id="IPR036452">
    <property type="entry name" value="Ribo_hydro-like"/>
</dbReference>
<reference evidence="1 2" key="1">
    <citation type="submission" date="2017-03" db="EMBL/GenBank/DDBJ databases">
        <title>Genome Survey of Euroglyphus maynei.</title>
        <authorList>
            <person name="Arlian L.G."/>
            <person name="Morgan M.S."/>
            <person name="Rider S.D."/>
        </authorList>
    </citation>
    <scope>NUCLEOTIDE SEQUENCE [LARGE SCALE GENOMIC DNA]</scope>
    <source>
        <strain evidence="1">Arlian Lab</strain>
        <tissue evidence="1">Whole body</tissue>
    </source>
</reference>
<name>A0A1Y3ASU8_EURMA</name>
<dbReference type="SUPFAM" id="SSF53590">
    <property type="entry name" value="Nucleoside hydrolase"/>
    <property type="match status" value="1"/>
</dbReference>
<sequence length="120" mass="13957">MMHSYADQNRTHIRAIMANDRYEGIVPVIEAINRYFNRTDIQIGMTKDPNAYKSDENLSWPDFVLKNYPHPMYQRNDEAENAVTLYRRMLATSSDNSVVILSIGFFTNLANLLDSVEDEY</sequence>
<evidence type="ECO:0000313" key="1">
    <source>
        <dbReference type="EMBL" id="OTF71077.1"/>
    </source>
</evidence>